<gene>
    <name evidence="2" type="ORF">GCM10023188_10300</name>
</gene>
<feature type="domain" description="CoA-binding" evidence="1">
    <location>
        <begin position="14"/>
        <end position="127"/>
    </location>
</feature>
<evidence type="ECO:0000313" key="2">
    <source>
        <dbReference type="EMBL" id="GAA4427346.1"/>
    </source>
</evidence>
<reference evidence="3" key="1">
    <citation type="journal article" date="2019" name="Int. J. Syst. Evol. Microbiol.">
        <title>The Global Catalogue of Microorganisms (GCM) 10K type strain sequencing project: providing services to taxonomists for standard genome sequencing and annotation.</title>
        <authorList>
            <consortium name="The Broad Institute Genomics Platform"/>
            <consortium name="The Broad Institute Genome Sequencing Center for Infectious Disease"/>
            <person name="Wu L."/>
            <person name="Ma J."/>
        </authorList>
    </citation>
    <scope>NUCLEOTIDE SEQUENCE [LARGE SCALE GENOMIC DNA]</scope>
    <source>
        <strain evidence="3">JCM 17926</strain>
    </source>
</reference>
<name>A0ABP8LF11_9BACT</name>
<evidence type="ECO:0000313" key="3">
    <source>
        <dbReference type="Proteomes" id="UP001500552"/>
    </source>
</evidence>
<dbReference type="Proteomes" id="UP001500552">
    <property type="component" value="Unassembled WGS sequence"/>
</dbReference>
<dbReference type="Pfam" id="PF13380">
    <property type="entry name" value="CoA_binding_2"/>
    <property type="match status" value="1"/>
</dbReference>
<protein>
    <submittedName>
        <fullName evidence="2">CoA-binding protein</fullName>
    </submittedName>
</protein>
<sequence>MLVTFVELKKLYMKKTVVLGATDNPTRYAYKAVHRLKQHGHEVVPVGIKKAEVGGIPIVTDKAEGIADVDTVTLYVGPQNQPSWYDYIIGLKPKRIIFNPGTENQELERLAEEANIQTLHHCTLVMLATDSY</sequence>
<proteinExistence type="predicted"/>
<organism evidence="2 3">
    <name type="scientific">Pontibacter saemangeumensis</name>
    <dbReference type="NCBI Taxonomy" id="1084525"/>
    <lineage>
        <taxon>Bacteria</taxon>
        <taxon>Pseudomonadati</taxon>
        <taxon>Bacteroidota</taxon>
        <taxon>Cytophagia</taxon>
        <taxon>Cytophagales</taxon>
        <taxon>Hymenobacteraceae</taxon>
        <taxon>Pontibacter</taxon>
    </lineage>
</organism>
<dbReference type="Gene3D" id="3.40.50.720">
    <property type="entry name" value="NAD(P)-binding Rossmann-like Domain"/>
    <property type="match status" value="1"/>
</dbReference>
<comment type="caution">
    <text evidence="2">The sequence shown here is derived from an EMBL/GenBank/DDBJ whole genome shotgun (WGS) entry which is preliminary data.</text>
</comment>
<dbReference type="SUPFAM" id="SSF51735">
    <property type="entry name" value="NAD(P)-binding Rossmann-fold domains"/>
    <property type="match status" value="1"/>
</dbReference>
<dbReference type="InterPro" id="IPR036291">
    <property type="entry name" value="NAD(P)-bd_dom_sf"/>
</dbReference>
<keyword evidence="3" id="KW-1185">Reference proteome</keyword>
<accession>A0ABP8LF11</accession>
<dbReference type="EMBL" id="BAABHC010000004">
    <property type="protein sequence ID" value="GAA4427346.1"/>
    <property type="molecule type" value="Genomic_DNA"/>
</dbReference>
<evidence type="ECO:0000259" key="1">
    <source>
        <dbReference type="Pfam" id="PF13380"/>
    </source>
</evidence>
<dbReference type="InterPro" id="IPR003781">
    <property type="entry name" value="CoA-bd"/>
</dbReference>